<evidence type="ECO:0000256" key="3">
    <source>
        <dbReference type="ARBA" id="ARBA00022801"/>
    </source>
</evidence>
<reference evidence="8 9" key="1">
    <citation type="submission" date="2018-08" db="EMBL/GenBank/DDBJ databases">
        <authorList>
            <person name="Khan S.A."/>
        </authorList>
    </citation>
    <scope>NUCLEOTIDE SEQUENCE [LARGE SCALE GENOMIC DNA]</scope>
    <source>
        <strain evidence="8 9">GTF-13</strain>
    </source>
</reference>
<keyword evidence="4 5" id="KW-0460">Magnesium</keyword>
<comment type="cofactor">
    <cofactor evidence="5">
        <name>Mg(2+)</name>
        <dbReference type="ChEBI" id="CHEBI:18420"/>
    </cofactor>
    <cofactor evidence="5">
        <name>Mn(2+)</name>
        <dbReference type="ChEBI" id="CHEBI:29035"/>
    </cofactor>
    <text evidence="5">Probably binds two magnesium or manganese ions per subunit.</text>
</comment>
<reference evidence="8 9" key="2">
    <citation type="submission" date="2018-12" db="EMBL/GenBank/DDBJ databases">
        <title>Simiduia agarivorans gen. nov., sp. nov., a marine, agarolytic bacterium isolated from shallow coastal water from Keelung, Taiwan.</title>
        <authorList>
            <person name="Shieh W.Y."/>
        </authorList>
    </citation>
    <scope>NUCLEOTIDE SEQUENCE [LARGE SCALE GENOMIC DNA]</scope>
    <source>
        <strain evidence="8 9">GTF-13</strain>
    </source>
</reference>
<feature type="binding site" evidence="5">
    <location>
        <position position="245"/>
    </location>
    <ligand>
        <name>Mg(2+)</name>
        <dbReference type="ChEBI" id="CHEBI:18420"/>
        <label>1</label>
    </ligand>
</feature>
<evidence type="ECO:0000256" key="2">
    <source>
        <dbReference type="ARBA" id="ARBA00022723"/>
    </source>
</evidence>
<dbReference type="Gene3D" id="3.60.10.10">
    <property type="entry name" value="Endonuclease/exonuclease/phosphatase"/>
    <property type="match status" value="1"/>
</dbReference>
<dbReference type="PANTHER" id="PTHR43250">
    <property type="entry name" value="EXODEOXYRIBONUCLEASE III"/>
    <property type="match status" value="1"/>
</dbReference>
<evidence type="ECO:0000256" key="1">
    <source>
        <dbReference type="ARBA" id="ARBA00007092"/>
    </source>
</evidence>
<dbReference type="EMBL" id="QWEZ01000002">
    <property type="protein sequence ID" value="RRJ82537.1"/>
    <property type="molecule type" value="Genomic_DNA"/>
</dbReference>
<evidence type="ECO:0000313" key="8">
    <source>
        <dbReference type="EMBL" id="RRJ82537.1"/>
    </source>
</evidence>
<dbReference type="InterPro" id="IPR037493">
    <property type="entry name" value="ExoIII-like"/>
</dbReference>
<evidence type="ECO:0000256" key="6">
    <source>
        <dbReference type="PIRSR" id="PIRSR604808-3"/>
    </source>
</evidence>
<proteinExistence type="inferred from homology"/>
<keyword evidence="3" id="KW-0378">Hydrolase</keyword>
<keyword evidence="9" id="KW-1185">Reference proteome</keyword>
<sequence>MRVVSANLDSIKTAAERGFFDWVAGQDIDLLCLQNVQAYEYELDGAEYCPPGYERYFFEAWEPGVGGVAIFSRHQPKAVIRGLGFELADQNGCYIQVDFDKVSIASLLVPGVDDAGNGQNIKYKFLNEYLTYLGKQNRKRREFIICGGWQMAHNKLDIHNWREATEQAGFSAPERAWLDEVLGPMGFVDAYREVDREGDKYSWWATEADREAGAGARMDYQLVTPGMRHTVLSAGIYTGQAFGRHAPVIVDYDWELSI</sequence>
<keyword evidence="2 5" id="KW-0479">Metal-binding</keyword>
<feature type="site" description="Important for catalytic activity" evidence="6">
    <location>
        <position position="219"/>
    </location>
</feature>
<organism evidence="8 9">
    <name type="scientific">Aestuariirhabdus litorea</name>
    <dbReference type="NCBI Taxonomy" id="2528527"/>
    <lineage>
        <taxon>Bacteria</taxon>
        <taxon>Pseudomonadati</taxon>
        <taxon>Pseudomonadota</taxon>
        <taxon>Gammaproteobacteria</taxon>
        <taxon>Oceanospirillales</taxon>
        <taxon>Aestuariirhabdaceae</taxon>
        <taxon>Aestuariirhabdus</taxon>
    </lineage>
</organism>
<dbReference type="AlphaFoldDB" id="A0A3P3VJN9"/>
<dbReference type="GO" id="GO:0046872">
    <property type="term" value="F:metal ion binding"/>
    <property type="evidence" value="ECO:0007669"/>
    <property type="project" value="UniProtKB-KW"/>
</dbReference>
<gene>
    <name evidence="8" type="ORF">D0544_11755</name>
</gene>
<dbReference type="GO" id="GO:0006281">
    <property type="term" value="P:DNA repair"/>
    <property type="evidence" value="ECO:0007669"/>
    <property type="project" value="InterPro"/>
</dbReference>
<dbReference type="GO" id="GO:0008311">
    <property type="term" value="F:double-stranded DNA 3'-5' DNA exonuclease activity"/>
    <property type="evidence" value="ECO:0007669"/>
    <property type="project" value="InterPro"/>
</dbReference>
<dbReference type="SUPFAM" id="SSF56219">
    <property type="entry name" value="DNase I-like"/>
    <property type="match status" value="1"/>
</dbReference>
<keyword evidence="5" id="KW-0464">Manganese</keyword>
<evidence type="ECO:0000256" key="4">
    <source>
        <dbReference type="ARBA" id="ARBA00022842"/>
    </source>
</evidence>
<evidence type="ECO:0000259" key="7">
    <source>
        <dbReference type="Pfam" id="PF03372"/>
    </source>
</evidence>
<comment type="similarity">
    <text evidence="1">Belongs to the DNA repair enzymes AP/ExoA family.</text>
</comment>
<feature type="binding site" evidence="5">
    <location>
        <position position="7"/>
    </location>
    <ligand>
        <name>Mg(2+)</name>
        <dbReference type="ChEBI" id="CHEBI:18420"/>
        <label>1</label>
    </ligand>
</feature>
<protein>
    <submittedName>
        <fullName evidence="8">Exodeoxyribonuclease III</fullName>
    </submittedName>
</protein>
<dbReference type="InterPro" id="IPR004808">
    <property type="entry name" value="AP_endonuc_1"/>
</dbReference>
<feature type="site" description="Interaction with DNA substrate" evidence="6">
    <location>
        <position position="245"/>
    </location>
</feature>
<dbReference type="Pfam" id="PF03372">
    <property type="entry name" value="Exo_endo_phos"/>
    <property type="match status" value="1"/>
</dbReference>
<dbReference type="InterPro" id="IPR036691">
    <property type="entry name" value="Endo/exonu/phosph_ase_sf"/>
</dbReference>
<feature type="domain" description="Endonuclease/exonuclease/phosphatase" evidence="7">
    <location>
        <begin position="5"/>
        <end position="238"/>
    </location>
</feature>
<dbReference type="Proteomes" id="UP000280792">
    <property type="component" value="Unassembled WGS sequence"/>
</dbReference>
<accession>A0A3P3VJN9</accession>
<evidence type="ECO:0000256" key="5">
    <source>
        <dbReference type="PIRSR" id="PIRSR604808-2"/>
    </source>
</evidence>
<evidence type="ECO:0000313" key="9">
    <source>
        <dbReference type="Proteomes" id="UP000280792"/>
    </source>
</evidence>
<comment type="caution">
    <text evidence="8">The sequence shown here is derived from an EMBL/GenBank/DDBJ whole genome shotgun (WGS) entry which is preliminary data.</text>
</comment>
<dbReference type="NCBIfam" id="TIGR00633">
    <property type="entry name" value="xth"/>
    <property type="match status" value="1"/>
</dbReference>
<dbReference type="RefSeq" id="WP_125016364.1">
    <property type="nucleotide sequence ID" value="NZ_QWEZ01000002.1"/>
</dbReference>
<dbReference type="InterPro" id="IPR005135">
    <property type="entry name" value="Endo/exonuclease/phosphatase"/>
</dbReference>
<dbReference type="PANTHER" id="PTHR43250:SF2">
    <property type="entry name" value="EXODEOXYRIBONUCLEASE III"/>
    <property type="match status" value="1"/>
</dbReference>
<name>A0A3P3VJN9_9GAMM</name>
<dbReference type="PROSITE" id="PS51435">
    <property type="entry name" value="AP_NUCLEASE_F1_4"/>
    <property type="match status" value="1"/>
</dbReference>